<evidence type="ECO:0000256" key="9">
    <source>
        <dbReference type="ARBA" id="ARBA00022842"/>
    </source>
</evidence>
<evidence type="ECO:0000256" key="12">
    <source>
        <dbReference type="ARBA" id="ARBA00023447"/>
    </source>
</evidence>
<reference evidence="14 15" key="1">
    <citation type="submission" date="2018-07" db="EMBL/GenBank/DDBJ databases">
        <title>Genomic Encyclopedia of Type Strains, Phase IV (KMG-IV): sequencing the most valuable type-strain genomes for metagenomic binning, comparative biology and taxonomic classification.</title>
        <authorList>
            <person name="Goeker M."/>
        </authorList>
    </citation>
    <scope>NUCLEOTIDE SEQUENCE [LARGE SCALE GENOMIC DNA]</scope>
    <source>
        <strain evidence="14 15">DSM 27016</strain>
    </source>
</reference>
<dbReference type="GO" id="GO:0006310">
    <property type="term" value="P:DNA recombination"/>
    <property type="evidence" value="ECO:0007669"/>
    <property type="project" value="UniProtKB-KW"/>
</dbReference>
<comment type="cofactor">
    <cofactor evidence="1">
        <name>Mg(2+)</name>
        <dbReference type="ChEBI" id="CHEBI:18420"/>
    </cofactor>
</comment>
<dbReference type="RefSeq" id="WP_114295865.1">
    <property type="nucleotide sequence ID" value="NZ_QPJT01000001.1"/>
</dbReference>
<evidence type="ECO:0000256" key="11">
    <source>
        <dbReference type="ARBA" id="ARBA00023204"/>
    </source>
</evidence>
<evidence type="ECO:0000256" key="4">
    <source>
        <dbReference type="ARBA" id="ARBA00022722"/>
    </source>
</evidence>
<dbReference type="InterPro" id="IPR011335">
    <property type="entry name" value="Restrct_endonuc-II-like"/>
</dbReference>
<dbReference type="InterPro" id="IPR011856">
    <property type="entry name" value="tRNA_endonuc-like_dom_sf"/>
</dbReference>
<evidence type="ECO:0000256" key="10">
    <source>
        <dbReference type="ARBA" id="ARBA00023172"/>
    </source>
</evidence>
<keyword evidence="10" id="KW-0233">DNA recombination</keyword>
<accession>A0A369BMK5</accession>
<dbReference type="Pfam" id="PF03838">
    <property type="entry name" value="RecU"/>
    <property type="match status" value="1"/>
</dbReference>
<evidence type="ECO:0000256" key="2">
    <source>
        <dbReference type="ARBA" id="ARBA00004496"/>
    </source>
</evidence>
<keyword evidence="9" id="KW-0460">Magnesium</keyword>
<evidence type="ECO:0000313" key="15">
    <source>
        <dbReference type="Proteomes" id="UP000253034"/>
    </source>
</evidence>
<dbReference type="GO" id="GO:0016787">
    <property type="term" value="F:hydrolase activity"/>
    <property type="evidence" value="ECO:0007669"/>
    <property type="project" value="UniProtKB-KW"/>
</dbReference>
<evidence type="ECO:0000313" key="14">
    <source>
        <dbReference type="EMBL" id="RCX20914.1"/>
    </source>
</evidence>
<dbReference type="Gene3D" id="3.40.1350.10">
    <property type="match status" value="1"/>
</dbReference>
<dbReference type="Proteomes" id="UP000253034">
    <property type="component" value="Unassembled WGS sequence"/>
</dbReference>
<dbReference type="InterPro" id="IPR004612">
    <property type="entry name" value="Resolv_RecU"/>
</dbReference>
<sequence>MINEKQLKQSWRGKVNNAQGLLFENSIKAACQTYRNRGIAEIDKTPEPFRVTKKHPNGEFTGRFTAPAQPDFQGTLSEGRSIVFEAKYTTTDRMKRDVLTTEQMDVLEYHRKLGALTAVCAGIQDRHYFIPWTRWRDMKLHYGRQYVTQADVEKYRVRFTGAVMFLDYIHPQSN</sequence>
<keyword evidence="4" id="KW-0540">Nuclease</keyword>
<gene>
    <name evidence="14" type="ORF">DFR58_101116</name>
</gene>
<evidence type="ECO:0000256" key="1">
    <source>
        <dbReference type="ARBA" id="ARBA00001946"/>
    </source>
</evidence>
<keyword evidence="15" id="KW-1185">Reference proteome</keyword>
<comment type="caution">
    <text evidence="14">The sequence shown here is derived from an EMBL/GenBank/DDBJ whole genome shotgun (WGS) entry which is preliminary data.</text>
</comment>
<dbReference type="GO" id="GO:0006281">
    <property type="term" value="P:DNA repair"/>
    <property type="evidence" value="ECO:0007669"/>
    <property type="project" value="UniProtKB-KW"/>
</dbReference>
<evidence type="ECO:0000256" key="7">
    <source>
        <dbReference type="ARBA" id="ARBA00022763"/>
    </source>
</evidence>
<comment type="subcellular location">
    <subcellularLocation>
        <location evidence="2">Cytoplasm</location>
    </subcellularLocation>
</comment>
<organism evidence="14 15">
    <name type="scientific">Anaerobacterium chartisolvens</name>
    <dbReference type="NCBI Taxonomy" id="1297424"/>
    <lineage>
        <taxon>Bacteria</taxon>
        <taxon>Bacillati</taxon>
        <taxon>Bacillota</taxon>
        <taxon>Clostridia</taxon>
        <taxon>Eubacteriales</taxon>
        <taxon>Oscillospiraceae</taxon>
        <taxon>Anaerobacterium</taxon>
    </lineage>
</organism>
<evidence type="ECO:0000256" key="6">
    <source>
        <dbReference type="ARBA" id="ARBA00022759"/>
    </source>
</evidence>
<evidence type="ECO:0000256" key="5">
    <source>
        <dbReference type="ARBA" id="ARBA00022723"/>
    </source>
</evidence>
<keyword evidence="3" id="KW-0963">Cytoplasm</keyword>
<name>A0A369BMK5_9FIRM</name>
<comment type="similarity">
    <text evidence="12">Belongs to the RecU family.</text>
</comment>
<dbReference type="EMBL" id="QPJT01000001">
    <property type="protein sequence ID" value="RCX20914.1"/>
    <property type="molecule type" value="Genomic_DNA"/>
</dbReference>
<keyword evidence="5" id="KW-0479">Metal-binding</keyword>
<keyword evidence="6" id="KW-0255">Endonuclease</keyword>
<keyword evidence="8" id="KW-0378">Hydrolase</keyword>
<keyword evidence="7" id="KW-0227">DNA damage</keyword>
<dbReference type="GO" id="GO:0046872">
    <property type="term" value="F:metal ion binding"/>
    <property type="evidence" value="ECO:0007669"/>
    <property type="project" value="UniProtKB-KW"/>
</dbReference>
<dbReference type="GO" id="GO:0005737">
    <property type="term" value="C:cytoplasm"/>
    <property type="evidence" value="ECO:0007669"/>
    <property type="project" value="UniProtKB-SubCell"/>
</dbReference>
<keyword evidence="11" id="KW-0234">DNA repair</keyword>
<dbReference type="GO" id="GO:0004519">
    <property type="term" value="F:endonuclease activity"/>
    <property type="evidence" value="ECO:0007669"/>
    <property type="project" value="UniProtKB-KW"/>
</dbReference>
<dbReference type="SUPFAM" id="SSF52980">
    <property type="entry name" value="Restriction endonuclease-like"/>
    <property type="match status" value="1"/>
</dbReference>
<protein>
    <recommendedName>
        <fullName evidence="13">Holliday junction resolvase RecU</fullName>
    </recommendedName>
</protein>
<dbReference type="GO" id="GO:0003676">
    <property type="term" value="F:nucleic acid binding"/>
    <property type="evidence" value="ECO:0007669"/>
    <property type="project" value="InterPro"/>
</dbReference>
<proteinExistence type="inferred from homology"/>
<evidence type="ECO:0000256" key="13">
    <source>
        <dbReference type="ARBA" id="ARBA00029523"/>
    </source>
</evidence>
<dbReference type="OrthoDB" id="9798755at2"/>
<evidence type="ECO:0000256" key="3">
    <source>
        <dbReference type="ARBA" id="ARBA00022490"/>
    </source>
</evidence>
<evidence type="ECO:0000256" key="8">
    <source>
        <dbReference type="ARBA" id="ARBA00022801"/>
    </source>
</evidence>
<dbReference type="AlphaFoldDB" id="A0A369BMK5"/>